<feature type="compositionally biased region" description="Basic and acidic residues" evidence="1">
    <location>
        <begin position="269"/>
        <end position="278"/>
    </location>
</feature>
<comment type="caution">
    <text evidence="2">The sequence shown here is derived from an EMBL/GenBank/DDBJ whole genome shotgun (WGS) entry which is preliminary data.</text>
</comment>
<reference evidence="2 3" key="1">
    <citation type="journal article" date="2023" name="Plant Dis.">
        <title>First Report of Diplodia intermedia Causing Canker and Dieback Diseases on Apple Trees in Canada.</title>
        <authorList>
            <person name="Ellouze W."/>
            <person name="Ilyukhin E."/>
            <person name="Sulman M."/>
            <person name="Ali S."/>
        </authorList>
    </citation>
    <scope>NUCLEOTIDE SEQUENCE [LARGE SCALE GENOMIC DNA]</scope>
    <source>
        <strain evidence="2 3">M45-28</strain>
    </source>
</reference>
<organism evidence="2 3">
    <name type="scientific">Diplodia intermedia</name>
    <dbReference type="NCBI Taxonomy" id="856260"/>
    <lineage>
        <taxon>Eukaryota</taxon>
        <taxon>Fungi</taxon>
        <taxon>Dikarya</taxon>
        <taxon>Ascomycota</taxon>
        <taxon>Pezizomycotina</taxon>
        <taxon>Dothideomycetes</taxon>
        <taxon>Dothideomycetes incertae sedis</taxon>
        <taxon>Botryosphaeriales</taxon>
        <taxon>Botryosphaeriaceae</taxon>
        <taxon>Diplodia</taxon>
    </lineage>
</organism>
<feature type="region of interest" description="Disordered" evidence="1">
    <location>
        <begin position="292"/>
        <end position="341"/>
    </location>
</feature>
<keyword evidence="3" id="KW-1185">Reference proteome</keyword>
<dbReference type="Proteomes" id="UP001521184">
    <property type="component" value="Unassembled WGS sequence"/>
</dbReference>
<name>A0ABR3T2W3_9PEZI</name>
<evidence type="ECO:0000256" key="1">
    <source>
        <dbReference type="SAM" id="MobiDB-lite"/>
    </source>
</evidence>
<proteinExistence type="predicted"/>
<feature type="region of interest" description="Disordered" evidence="1">
    <location>
        <begin position="235"/>
        <end position="278"/>
    </location>
</feature>
<accession>A0ABR3T2W3</accession>
<gene>
    <name evidence="2" type="ORF">SLS58_010900</name>
</gene>
<protein>
    <submittedName>
        <fullName evidence="2">Uncharacterized protein</fullName>
    </submittedName>
</protein>
<sequence>MATPSAKPPCVFPTIVRFQQQVGRNVLPAEFIGIFRPSTGHDSRALMAQVAPAENSSNFAAAIRLSLTPSTVSDDSSRQNIDIIFTVNNIRTFIHHVSSAKDGLPKFIKKQARKTFAGQKKHRVTEELVNNISRLSLTLKQPPTVALPQNVWPLVNESEMSRVQTLRSHTRCTSVMLYFLRDDVVNSALYNFSIAVQSHRGSDVGDVHISPTHVILKGLSDAHWGRYGVYQRPDVTTTAKRKNEEGPDDLLNGHSSKRIKHEDTDELDSERHGNEHVLKVTSELQIVAPNRTRPQMPDRAGSAARALSPMRSMRLSRTQHDQERMARRGGLGGINPFQLDRPRSRGVSQLKYEEAGTFLGNLAQEFTMSNDVTPPVISQPPALQTDFSTITSAPAQALTTPGPTETSSLTPNELMGRWREYHGMALTSSLNGNPMVATRRVLATGLQAARAGDEETFKETMADVFMRVCEQGGGIKEEEADDEPQAG</sequence>
<evidence type="ECO:0000313" key="2">
    <source>
        <dbReference type="EMBL" id="KAL1633910.1"/>
    </source>
</evidence>
<evidence type="ECO:0000313" key="3">
    <source>
        <dbReference type="Proteomes" id="UP001521184"/>
    </source>
</evidence>
<dbReference type="EMBL" id="JAKEKT020000142">
    <property type="protein sequence ID" value="KAL1633910.1"/>
    <property type="molecule type" value="Genomic_DNA"/>
</dbReference>